<protein>
    <submittedName>
        <fullName evidence="2">Uncharacterized protein</fullName>
    </submittedName>
</protein>
<keyword evidence="3" id="KW-1185">Reference proteome</keyword>
<evidence type="ECO:0000256" key="1">
    <source>
        <dbReference type="SAM" id="MobiDB-lite"/>
    </source>
</evidence>
<accession>A0ABC8KCH9</accession>
<gene>
    <name evidence="2" type="ORF">ERUC_LOCUS22108</name>
</gene>
<proteinExistence type="predicted"/>
<reference evidence="2 3" key="1">
    <citation type="submission" date="2022-03" db="EMBL/GenBank/DDBJ databases">
        <authorList>
            <person name="Macdonald S."/>
            <person name="Ahmed S."/>
            <person name="Newling K."/>
        </authorList>
    </citation>
    <scope>NUCLEOTIDE SEQUENCE [LARGE SCALE GENOMIC DNA]</scope>
</reference>
<organism evidence="2 3">
    <name type="scientific">Eruca vesicaria subsp. sativa</name>
    <name type="common">Garden rocket</name>
    <name type="synonym">Eruca sativa</name>
    <dbReference type="NCBI Taxonomy" id="29727"/>
    <lineage>
        <taxon>Eukaryota</taxon>
        <taxon>Viridiplantae</taxon>
        <taxon>Streptophyta</taxon>
        <taxon>Embryophyta</taxon>
        <taxon>Tracheophyta</taxon>
        <taxon>Spermatophyta</taxon>
        <taxon>Magnoliopsida</taxon>
        <taxon>eudicotyledons</taxon>
        <taxon>Gunneridae</taxon>
        <taxon>Pentapetalae</taxon>
        <taxon>rosids</taxon>
        <taxon>malvids</taxon>
        <taxon>Brassicales</taxon>
        <taxon>Brassicaceae</taxon>
        <taxon>Brassiceae</taxon>
        <taxon>Eruca</taxon>
    </lineage>
</organism>
<evidence type="ECO:0000313" key="3">
    <source>
        <dbReference type="Proteomes" id="UP001642260"/>
    </source>
</evidence>
<comment type="caution">
    <text evidence="2">The sequence shown here is derived from an EMBL/GenBank/DDBJ whole genome shotgun (WGS) entry which is preliminary data.</text>
</comment>
<dbReference type="AlphaFoldDB" id="A0ABC8KCH9"/>
<dbReference type="EMBL" id="CAKOAT010217376">
    <property type="protein sequence ID" value="CAH8356353.1"/>
    <property type="molecule type" value="Genomic_DNA"/>
</dbReference>
<evidence type="ECO:0000313" key="2">
    <source>
        <dbReference type="EMBL" id="CAH8356353.1"/>
    </source>
</evidence>
<dbReference type="Proteomes" id="UP001642260">
    <property type="component" value="Unassembled WGS sequence"/>
</dbReference>
<sequence>MTATMAMRFARVLGGRGASYARGYGKNQGRDLVYRPPPPPTLRGDGLLSRGYSTPPRDLVLYSPLPPPPPPPPPRRGYGILDLFLQYLKDVLAEVYSLCVKLGAKIVVGGGPFLVGMVMLTEHGKAILAKMESFGLGKAVDSHPLLHPFAGDILVLQALAHTGPFARHSIIDNPQEFLWGKNGVYAGVKFERSAFTDALGYRPRHL</sequence>
<name>A0ABC8KCH9_ERUVS</name>
<feature type="region of interest" description="Disordered" evidence="1">
    <location>
        <begin position="29"/>
        <end position="48"/>
    </location>
</feature>